<reference evidence="2 3" key="1">
    <citation type="journal article" date="2012" name="J. Bacteriol.">
        <title>Genome sequence of deep-sea manganese-oxidizing bacterium Marinobacter manganoxydans MnI7-9.</title>
        <authorList>
            <person name="Wang H."/>
            <person name="Li H."/>
            <person name="Shao Z."/>
            <person name="Liao S."/>
            <person name="Johnstone L."/>
            <person name="Rensing C."/>
            <person name="Wang G."/>
        </authorList>
    </citation>
    <scope>NUCLEOTIDE SEQUENCE [LARGE SCALE GENOMIC DNA]</scope>
    <source>
        <strain evidence="2 3">MnI7-9</strain>
    </source>
</reference>
<dbReference type="AlphaFoldDB" id="G6YN36"/>
<feature type="non-terminal residue" evidence="2">
    <location>
        <position position="1"/>
    </location>
</feature>
<protein>
    <recommendedName>
        <fullName evidence="4">DUF1289 domain-containing protein</fullName>
    </recommendedName>
</protein>
<accession>G6YN36</accession>
<name>G6YN36_9GAMM</name>
<evidence type="ECO:0000256" key="1">
    <source>
        <dbReference type="SAM" id="MobiDB-lite"/>
    </source>
</evidence>
<feature type="region of interest" description="Disordered" evidence="1">
    <location>
        <begin position="1"/>
        <end position="24"/>
    </location>
</feature>
<gene>
    <name evidence="2" type="ORF">KYE_01186</name>
</gene>
<dbReference type="RefSeq" id="WP_008169555.1">
    <property type="nucleotide sequence ID" value="NZ_AGTR01000005.1"/>
</dbReference>
<dbReference type="InterPro" id="IPR010710">
    <property type="entry name" value="DUF1289"/>
</dbReference>
<feature type="region of interest" description="Disordered" evidence="1">
    <location>
        <begin position="92"/>
        <end position="119"/>
    </location>
</feature>
<organism evidence="2 3">
    <name type="scientific">Marinobacter manganoxydans MnI7-9</name>
    <dbReference type="NCBI Taxonomy" id="1094979"/>
    <lineage>
        <taxon>Bacteria</taxon>
        <taxon>Pseudomonadati</taxon>
        <taxon>Pseudomonadota</taxon>
        <taxon>Gammaproteobacteria</taxon>
        <taxon>Pseudomonadales</taxon>
        <taxon>Marinobacteraceae</taxon>
        <taxon>Marinobacter</taxon>
    </lineage>
</organism>
<dbReference type="PATRIC" id="fig|1094979.3.peg.222"/>
<dbReference type="Proteomes" id="UP000003208">
    <property type="component" value="Unassembled WGS sequence"/>
</dbReference>
<keyword evidence="3" id="KW-1185">Reference proteome</keyword>
<dbReference type="Pfam" id="PF06945">
    <property type="entry name" value="DUF1289"/>
    <property type="match status" value="1"/>
</dbReference>
<dbReference type="EMBL" id="AGTR01000005">
    <property type="protein sequence ID" value="EHJ06429.1"/>
    <property type="molecule type" value="Genomic_DNA"/>
</dbReference>
<evidence type="ECO:0000313" key="2">
    <source>
        <dbReference type="EMBL" id="EHJ06429.1"/>
    </source>
</evidence>
<evidence type="ECO:0000313" key="3">
    <source>
        <dbReference type="Proteomes" id="UP000003208"/>
    </source>
</evidence>
<evidence type="ECO:0008006" key="4">
    <source>
        <dbReference type="Google" id="ProtNLM"/>
    </source>
</evidence>
<sequence length="119" mass="13621">SGGCSPQPWTKPLILQKGKPESMEPVTKKPCIDVCEFNKRAICKACGRTRQEKKEWKQLSPDQKQAIWTRILESHGSGKGKNPKALRELYEKAQKKKKRRADRRSGFQAAATRDVRMKL</sequence>
<proteinExistence type="predicted"/>